<dbReference type="Proteomes" id="UP000182660">
    <property type="component" value="Unassembled WGS sequence"/>
</dbReference>
<sequence>MSGFGGRESCYTNLMHKGVIVIAKGEDKDYVRALSQDQ</sequence>
<gene>
    <name evidence="1" type="ORF">MT2528_0587</name>
</gene>
<keyword evidence="2" id="KW-1185">Reference proteome</keyword>
<protein>
    <submittedName>
        <fullName evidence="1">Uncharacterized protein</fullName>
    </submittedName>
</protein>
<organism evidence="1 2">
    <name type="scientific">Moritella viscosa</name>
    <dbReference type="NCBI Taxonomy" id="80854"/>
    <lineage>
        <taxon>Bacteria</taxon>
        <taxon>Pseudomonadati</taxon>
        <taxon>Pseudomonadota</taxon>
        <taxon>Gammaproteobacteria</taxon>
        <taxon>Alteromonadales</taxon>
        <taxon>Moritellaceae</taxon>
        <taxon>Moritella</taxon>
    </lineage>
</organism>
<accession>A0ABY1HBY2</accession>
<name>A0ABY1HBY2_9GAMM</name>
<evidence type="ECO:0000313" key="2">
    <source>
        <dbReference type="Proteomes" id="UP000182660"/>
    </source>
</evidence>
<dbReference type="EMBL" id="FPLJ01000019">
    <property type="protein sequence ID" value="SGY84208.1"/>
    <property type="molecule type" value="Genomic_DNA"/>
</dbReference>
<reference evidence="1 2" key="1">
    <citation type="submission" date="2016-11" db="EMBL/GenBank/DDBJ databases">
        <authorList>
            <person name="Klemetsen T."/>
        </authorList>
    </citation>
    <scope>NUCLEOTIDE SEQUENCE [LARGE SCALE GENOMIC DNA]</scope>
    <source>
        <strain evidence="1">MT 2528</strain>
    </source>
</reference>
<proteinExistence type="predicted"/>
<evidence type="ECO:0000313" key="1">
    <source>
        <dbReference type="EMBL" id="SGY84208.1"/>
    </source>
</evidence>
<comment type="caution">
    <text evidence="1">The sequence shown here is derived from an EMBL/GenBank/DDBJ whole genome shotgun (WGS) entry which is preliminary data.</text>
</comment>